<proteinExistence type="predicted"/>
<evidence type="ECO:0000256" key="1">
    <source>
        <dbReference type="SAM" id="MobiDB-lite"/>
    </source>
</evidence>
<evidence type="ECO:0000256" key="2">
    <source>
        <dbReference type="SAM" id="Phobius"/>
    </source>
</evidence>
<evidence type="ECO:0000313" key="4">
    <source>
        <dbReference type="Proteomes" id="UP000014803"/>
    </source>
</evidence>
<keyword evidence="2" id="KW-0472">Membrane</keyword>
<feature type="compositionally biased region" description="Basic and acidic residues" evidence="1">
    <location>
        <begin position="7"/>
        <end position="30"/>
    </location>
</feature>
<dbReference type="KEGG" id="scu:SCE1572_29880"/>
<feature type="transmembrane region" description="Helical" evidence="2">
    <location>
        <begin position="111"/>
        <end position="133"/>
    </location>
</feature>
<accession>S4Y5Y6</accession>
<evidence type="ECO:0000313" key="3">
    <source>
        <dbReference type="EMBL" id="AGP38323.1"/>
    </source>
</evidence>
<dbReference type="EMBL" id="CP003969">
    <property type="protein sequence ID" value="AGP38323.1"/>
    <property type="molecule type" value="Genomic_DNA"/>
</dbReference>
<dbReference type="AlphaFoldDB" id="S4Y5Y6"/>
<sequence length="158" mass="16832">MTELTDADERMSPPAKRRMEVPRPPIQREEAMANNHQPKESGLVELVKDAIQDTQELIRIEVALARNETKRDVAKLKNAAIAFGVAFAAAILTLAMLLVAAALAMGGPAPALVIAGVLLVTAGVAGLVGYRLIPKEPPLDATKEHAEAQANLLKEEIA</sequence>
<feature type="region of interest" description="Disordered" evidence="1">
    <location>
        <begin position="1"/>
        <end position="30"/>
    </location>
</feature>
<organism evidence="3 4">
    <name type="scientific">Sorangium cellulosum So0157-2</name>
    <dbReference type="NCBI Taxonomy" id="1254432"/>
    <lineage>
        <taxon>Bacteria</taxon>
        <taxon>Pseudomonadati</taxon>
        <taxon>Myxococcota</taxon>
        <taxon>Polyangia</taxon>
        <taxon>Polyangiales</taxon>
        <taxon>Polyangiaceae</taxon>
        <taxon>Sorangium</taxon>
    </lineage>
</organism>
<feature type="transmembrane region" description="Helical" evidence="2">
    <location>
        <begin position="80"/>
        <end position="105"/>
    </location>
</feature>
<keyword evidence="2" id="KW-0812">Transmembrane</keyword>
<keyword evidence="2" id="KW-1133">Transmembrane helix</keyword>
<dbReference type="Proteomes" id="UP000014803">
    <property type="component" value="Chromosome"/>
</dbReference>
<dbReference type="InterPro" id="IPR009937">
    <property type="entry name" value="Phage_holin_3_6"/>
</dbReference>
<dbReference type="PATRIC" id="fig|1254432.3.peg.6746"/>
<evidence type="ECO:0008006" key="5">
    <source>
        <dbReference type="Google" id="ProtNLM"/>
    </source>
</evidence>
<dbReference type="Pfam" id="PF07332">
    <property type="entry name" value="Phage_holin_3_6"/>
    <property type="match status" value="1"/>
</dbReference>
<name>S4Y5Y6_SORCE</name>
<protein>
    <recommendedName>
        <fullName evidence="5">Phage holin family protein</fullName>
    </recommendedName>
</protein>
<gene>
    <name evidence="3" type="ORF">SCE1572_29880</name>
</gene>
<reference evidence="3 4" key="1">
    <citation type="journal article" date="2013" name="Sci. Rep.">
        <title>Extraordinary expansion of a Sorangium cellulosum genome from an alkaline milieu.</title>
        <authorList>
            <person name="Han K."/>
            <person name="Li Z.F."/>
            <person name="Peng R."/>
            <person name="Zhu L.P."/>
            <person name="Zhou T."/>
            <person name="Wang L.G."/>
            <person name="Li S.G."/>
            <person name="Zhang X.B."/>
            <person name="Hu W."/>
            <person name="Wu Z.H."/>
            <person name="Qin N."/>
            <person name="Li Y.Z."/>
        </authorList>
    </citation>
    <scope>NUCLEOTIDE SEQUENCE [LARGE SCALE GENOMIC DNA]</scope>
    <source>
        <strain evidence="3 4">So0157-2</strain>
    </source>
</reference>
<dbReference type="HOGENOM" id="CLU_1668264_0_0_7"/>